<evidence type="ECO:0000313" key="6">
    <source>
        <dbReference type="Proteomes" id="UP000053927"/>
    </source>
</evidence>
<dbReference type="Pfam" id="PF00109">
    <property type="entry name" value="ketoacyl-synt"/>
    <property type="match status" value="1"/>
</dbReference>
<feature type="non-terminal residue" evidence="5">
    <location>
        <position position="362"/>
    </location>
</feature>
<evidence type="ECO:0000256" key="1">
    <source>
        <dbReference type="ARBA" id="ARBA00022450"/>
    </source>
</evidence>
<dbReference type="OrthoDB" id="5334845at2759"/>
<evidence type="ECO:0000256" key="3">
    <source>
        <dbReference type="ARBA" id="ARBA00022679"/>
    </source>
</evidence>
<dbReference type="InterPro" id="IPR014031">
    <property type="entry name" value="Ketoacyl_synth_C"/>
</dbReference>
<evidence type="ECO:0000313" key="5">
    <source>
        <dbReference type="EMBL" id="EIM79596.1"/>
    </source>
</evidence>
<dbReference type="GeneID" id="18806524"/>
<feature type="domain" description="Ketosynthase family 3 (KS3)" evidence="4">
    <location>
        <begin position="5"/>
        <end position="362"/>
    </location>
</feature>
<dbReference type="Pfam" id="PF02801">
    <property type="entry name" value="Ketoacyl-synt_C"/>
    <property type="match status" value="1"/>
</dbReference>
<organism evidence="5 6">
    <name type="scientific">Stereum hirsutum (strain FP-91666)</name>
    <name type="common">White-rot fungus</name>
    <dbReference type="NCBI Taxonomy" id="721885"/>
    <lineage>
        <taxon>Eukaryota</taxon>
        <taxon>Fungi</taxon>
        <taxon>Dikarya</taxon>
        <taxon>Basidiomycota</taxon>
        <taxon>Agaricomycotina</taxon>
        <taxon>Agaricomycetes</taxon>
        <taxon>Russulales</taxon>
        <taxon>Stereaceae</taxon>
        <taxon>Stereum</taxon>
    </lineage>
</organism>
<keyword evidence="6" id="KW-1185">Reference proteome</keyword>
<evidence type="ECO:0000256" key="2">
    <source>
        <dbReference type="ARBA" id="ARBA00022553"/>
    </source>
</evidence>
<sequence length="362" mass="37893">MDLTEDSPCIIGSSCRLPGDIIRTDGLWDVFDRGNWEACSTLPPASRGFNSYQTSHSPSQCRGGWLGVDGIEEFDAHFFGIPQSEALNLRPNTRLALELTWEALENAGIPPSSLRGKNVSVSIGVGTEDGWDLRRVIEDGTAAFDTTWASNSDPSGVAGHIAHIFDFCGPCNTVSNACASGAFAIKEGIHSLLQEDSEVAIVGSLATHFTPAPFGWAVASGVASTQGRSSTFSPDADGYSPSEGAVFFVMKRQSGAISSGDYVQGIFRSIATGHNGATRTLMTPNADAQAAIIRKALNSAHIAPGDISLLEAHGTGTPVGDALEAEGIRTVFGKREGEPLFLSSSKTVVGHCHGSAALVGKI</sequence>
<dbReference type="RefSeq" id="XP_007311307.1">
    <property type="nucleotide sequence ID" value="XM_007311245.1"/>
</dbReference>
<dbReference type="AlphaFoldDB" id="R7RW86"/>
<proteinExistence type="predicted"/>
<keyword evidence="2" id="KW-0597">Phosphoprotein</keyword>
<dbReference type="InterPro" id="IPR014030">
    <property type="entry name" value="Ketoacyl_synth_N"/>
</dbReference>
<dbReference type="PANTHER" id="PTHR43775">
    <property type="entry name" value="FATTY ACID SYNTHASE"/>
    <property type="match status" value="1"/>
</dbReference>
<dbReference type="InterPro" id="IPR018201">
    <property type="entry name" value="Ketoacyl_synth_AS"/>
</dbReference>
<dbReference type="GO" id="GO:0006633">
    <property type="term" value="P:fatty acid biosynthetic process"/>
    <property type="evidence" value="ECO:0007669"/>
    <property type="project" value="InterPro"/>
</dbReference>
<dbReference type="EMBL" id="JH687403">
    <property type="protein sequence ID" value="EIM79596.1"/>
    <property type="molecule type" value="Genomic_DNA"/>
</dbReference>
<dbReference type="GO" id="GO:0004315">
    <property type="term" value="F:3-oxoacyl-[acyl-carrier-protein] synthase activity"/>
    <property type="evidence" value="ECO:0007669"/>
    <property type="project" value="InterPro"/>
</dbReference>
<dbReference type="CDD" id="cd00833">
    <property type="entry name" value="PKS"/>
    <property type="match status" value="1"/>
</dbReference>
<dbReference type="eggNOG" id="KOG1202">
    <property type="taxonomic scope" value="Eukaryota"/>
</dbReference>
<dbReference type="PROSITE" id="PS52004">
    <property type="entry name" value="KS3_2"/>
    <property type="match status" value="1"/>
</dbReference>
<dbReference type="SUPFAM" id="SSF53901">
    <property type="entry name" value="Thiolase-like"/>
    <property type="match status" value="1"/>
</dbReference>
<dbReference type="OMA" id="WTHHHNP"/>
<dbReference type="PANTHER" id="PTHR43775:SF37">
    <property type="entry name" value="SI:DKEY-61P9.11"/>
    <property type="match status" value="1"/>
</dbReference>
<keyword evidence="1" id="KW-0596">Phosphopantetheine</keyword>
<protein>
    <submittedName>
        <fullName evidence="5">Thiolase-like protein</fullName>
    </submittedName>
</protein>
<dbReference type="InterPro" id="IPR016039">
    <property type="entry name" value="Thiolase-like"/>
</dbReference>
<reference evidence="6" key="1">
    <citation type="journal article" date="2012" name="Science">
        <title>The Paleozoic origin of enzymatic lignin decomposition reconstructed from 31 fungal genomes.</title>
        <authorList>
            <person name="Floudas D."/>
            <person name="Binder M."/>
            <person name="Riley R."/>
            <person name="Barry K."/>
            <person name="Blanchette R.A."/>
            <person name="Henrissat B."/>
            <person name="Martinez A.T."/>
            <person name="Otillar R."/>
            <person name="Spatafora J.W."/>
            <person name="Yadav J.S."/>
            <person name="Aerts A."/>
            <person name="Benoit I."/>
            <person name="Boyd A."/>
            <person name="Carlson A."/>
            <person name="Copeland A."/>
            <person name="Coutinho P.M."/>
            <person name="de Vries R.P."/>
            <person name="Ferreira P."/>
            <person name="Findley K."/>
            <person name="Foster B."/>
            <person name="Gaskell J."/>
            <person name="Glotzer D."/>
            <person name="Gorecki P."/>
            <person name="Heitman J."/>
            <person name="Hesse C."/>
            <person name="Hori C."/>
            <person name="Igarashi K."/>
            <person name="Jurgens J.A."/>
            <person name="Kallen N."/>
            <person name="Kersten P."/>
            <person name="Kohler A."/>
            <person name="Kuees U."/>
            <person name="Kumar T.K.A."/>
            <person name="Kuo A."/>
            <person name="LaButti K."/>
            <person name="Larrondo L.F."/>
            <person name="Lindquist E."/>
            <person name="Ling A."/>
            <person name="Lombard V."/>
            <person name="Lucas S."/>
            <person name="Lundell T."/>
            <person name="Martin R."/>
            <person name="McLaughlin D.J."/>
            <person name="Morgenstern I."/>
            <person name="Morin E."/>
            <person name="Murat C."/>
            <person name="Nagy L.G."/>
            <person name="Nolan M."/>
            <person name="Ohm R.A."/>
            <person name="Patyshakuliyeva A."/>
            <person name="Rokas A."/>
            <person name="Ruiz-Duenas F.J."/>
            <person name="Sabat G."/>
            <person name="Salamov A."/>
            <person name="Samejima M."/>
            <person name="Schmutz J."/>
            <person name="Slot J.C."/>
            <person name="St John F."/>
            <person name="Stenlid J."/>
            <person name="Sun H."/>
            <person name="Sun S."/>
            <person name="Syed K."/>
            <person name="Tsang A."/>
            <person name="Wiebenga A."/>
            <person name="Young D."/>
            <person name="Pisabarro A."/>
            <person name="Eastwood D.C."/>
            <person name="Martin F."/>
            <person name="Cullen D."/>
            <person name="Grigoriev I.V."/>
            <person name="Hibbett D.S."/>
        </authorList>
    </citation>
    <scope>NUCLEOTIDE SEQUENCE [LARGE SCALE GENOMIC DNA]</scope>
    <source>
        <strain evidence="6">FP-91666</strain>
    </source>
</reference>
<accession>R7RW86</accession>
<dbReference type="GO" id="GO:0004312">
    <property type="term" value="F:fatty acid synthase activity"/>
    <property type="evidence" value="ECO:0007669"/>
    <property type="project" value="TreeGrafter"/>
</dbReference>
<keyword evidence="3" id="KW-0808">Transferase</keyword>
<gene>
    <name evidence="5" type="ORF">STEHIDRAFT_69285</name>
</gene>
<dbReference type="InterPro" id="IPR050091">
    <property type="entry name" value="PKS_NRPS_Biosynth_Enz"/>
</dbReference>
<dbReference type="KEGG" id="shs:STEHIDRAFT_69285"/>
<evidence type="ECO:0000259" key="4">
    <source>
        <dbReference type="PROSITE" id="PS52004"/>
    </source>
</evidence>
<name>R7RW86_STEHR</name>
<dbReference type="PROSITE" id="PS00606">
    <property type="entry name" value="KS3_1"/>
    <property type="match status" value="1"/>
</dbReference>
<dbReference type="Gene3D" id="3.40.47.10">
    <property type="match status" value="1"/>
</dbReference>
<dbReference type="InterPro" id="IPR020841">
    <property type="entry name" value="PKS_Beta-ketoAc_synthase_dom"/>
</dbReference>
<dbReference type="SMART" id="SM00825">
    <property type="entry name" value="PKS_KS"/>
    <property type="match status" value="1"/>
</dbReference>
<dbReference type="Proteomes" id="UP000053927">
    <property type="component" value="Unassembled WGS sequence"/>
</dbReference>